<reference evidence="2" key="2">
    <citation type="journal article" date="2015" name="Data Brief">
        <title>Shoot transcriptome of the giant reed, Arundo donax.</title>
        <authorList>
            <person name="Barrero R.A."/>
            <person name="Guerrero F.D."/>
            <person name="Moolhuijzen P."/>
            <person name="Goolsby J.A."/>
            <person name="Tidwell J."/>
            <person name="Bellgard S.E."/>
            <person name="Bellgard M.I."/>
        </authorList>
    </citation>
    <scope>NUCLEOTIDE SEQUENCE</scope>
    <source>
        <tissue evidence="2">Shoot tissue taken approximately 20 cm above the soil surface</tissue>
    </source>
</reference>
<protein>
    <submittedName>
        <fullName evidence="2">Uncharacterized protein</fullName>
    </submittedName>
</protein>
<dbReference type="AlphaFoldDB" id="A0A0A9C6I2"/>
<evidence type="ECO:0000256" key="1">
    <source>
        <dbReference type="SAM" id="MobiDB-lite"/>
    </source>
</evidence>
<proteinExistence type="predicted"/>
<dbReference type="EMBL" id="GBRH01228870">
    <property type="protein sequence ID" value="JAD69025.1"/>
    <property type="molecule type" value="Transcribed_RNA"/>
</dbReference>
<evidence type="ECO:0000313" key="2">
    <source>
        <dbReference type="EMBL" id="JAD69025.1"/>
    </source>
</evidence>
<organism evidence="2">
    <name type="scientific">Arundo donax</name>
    <name type="common">Giant reed</name>
    <name type="synonym">Donax arundinaceus</name>
    <dbReference type="NCBI Taxonomy" id="35708"/>
    <lineage>
        <taxon>Eukaryota</taxon>
        <taxon>Viridiplantae</taxon>
        <taxon>Streptophyta</taxon>
        <taxon>Embryophyta</taxon>
        <taxon>Tracheophyta</taxon>
        <taxon>Spermatophyta</taxon>
        <taxon>Magnoliopsida</taxon>
        <taxon>Liliopsida</taxon>
        <taxon>Poales</taxon>
        <taxon>Poaceae</taxon>
        <taxon>PACMAD clade</taxon>
        <taxon>Arundinoideae</taxon>
        <taxon>Arundineae</taxon>
        <taxon>Arundo</taxon>
    </lineage>
</organism>
<feature type="region of interest" description="Disordered" evidence="1">
    <location>
        <begin position="1"/>
        <end position="34"/>
    </location>
</feature>
<name>A0A0A9C6I2_ARUDO</name>
<sequence length="34" mass="3681">MLEAGGATLESGTARPRRSGVAQREAAWRRGPRE</sequence>
<reference evidence="2" key="1">
    <citation type="submission" date="2014-09" db="EMBL/GenBank/DDBJ databases">
        <authorList>
            <person name="Magalhaes I.L.F."/>
            <person name="Oliveira U."/>
            <person name="Santos F.R."/>
            <person name="Vidigal T.H.D.A."/>
            <person name="Brescovit A.D."/>
            <person name="Santos A.J."/>
        </authorList>
    </citation>
    <scope>NUCLEOTIDE SEQUENCE</scope>
    <source>
        <tissue evidence="2">Shoot tissue taken approximately 20 cm above the soil surface</tissue>
    </source>
</reference>
<accession>A0A0A9C6I2</accession>